<dbReference type="FunFam" id="3.40.50.720:FF:000208">
    <property type="entry name" value="Prephenate dehydrogenase"/>
    <property type="match status" value="1"/>
</dbReference>
<dbReference type="Pfam" id="PF20463">
    <property type="entry name" value="PDH_C"/>
    <property type="match status" value="1"/>
</dbReference>
<proteinExistence type="predicted"/>
<dbReference type="PROSITE" id="PS51176">
    <property type="entry name" value="PDH_ADH"/>
    <property type="match status" value="1"/>
</dbReference>
<feature type="domain" description="Prephenate/arogenate dehydrogenase" evidence="2">
    <location>
        <begin position="4"/>
        <end position="291"/>
    </location>
</feature>
<dbReference type="InterPro" id="IPR008927">
    <property type="entry name" value="6-PGluconate_DH-like_C_sf"/>
</dbReference>
<dbReference type="Gene3D" id="3.40.50.720">
    <property type="entry name" value="NAD(P)-binding Rossmann-like Domain"/>
    <property type="match status" value="1"/>
</dbReference>
<dbReference type="AlphaFoldDB" id="A0A1E3XEW6"/>
<dbReference type="PANTHER" id="PTHR21363">
    <property type="entry name" value="PREPHENATE DEHYDROGENASE"/>
    <property type="match status" value="1"/>
</dbReference>
<sequence>MNFGVVSIIGTGLIGGSIGLGLKEKGLAKLVIGVGHRTVSINKALKIKAIDEDTTDIEKAVSRADIVILATSVDLIPRLSKRVIPSMKRSAILTDVGSTKNYIVSQIDKEIKGKYDGKKSNFIGAHPLAGSEQRGIESARSDLFEGSICVLTPTNLSSKKCITKISNLWRTLGAKVCILTPREHDEIVAFVSHLPHFVVSGLTSVVNEKHWKFAASGLRDTTRVASGDPKLWLNICKQNRAKLIKALRCFSKEIKYTLNDLEQGNDNEILKRLKKAKTVRDKYGKTDRSIH</sequence>
<accession>A0A1E3XEW6</accession>
<dbReference type="Proteomes" id="UP000094056">
    <property type="component" value="Unassembled WGS sequence"/>
</dbReference>
<dbReference type="InterPro" id="IPR046825">
    <property type="entry name" value="PDH_C"/>
</dbReference>
<dbReference type="GO" id="GO:0006571">
    <property type="term" value="P:tyrosine biosynthetic process"/>
    <property type="evidence" value="ECO:0007669"/>
    <property type="project" value="InterPro"/>
</dbReference>
<gene>
    <name evidence="3" type="primary">pheA</name>
    <name evidence="3" type="ORF">SCARUB_01392</name>
</gene>
<keyword evidence="1" id="KW-0560">Oxidoreductase</keyword>
<evidence type="ECO:0000256" key="1">
    <source>
        <dbReference type="ARBA" id="ARBA00023002"/>
    </source>
</evidence>
<name>A0A1E3XEW6_9BACT</name>
<evidence type="ECO:0000259" key="2">
    <source>
        <dbReference type="PROSITE" id="PS51176"/>
    </source>
</evidence>
<dbReference type="EMBL" id="MAYW01000027">
    <property type="protein sequence ID" value="ODS33484.1"/>
    <property type="molecule type" value="Genomic_DNA"/>
</dbReference>
<organism evidence="3 4">
    <name type="scientific">Candidatus Scalindua rubra</name>
    <dbReference type="NCBI Taxonomy" id="1872076"/>
    <lineage>
        <taxon>Bacteria</taxon>
        <taxon>Pseudomonadati</taxon>
        <taxon>Planctomycetota</taxon>
        <taxon>Candidatus Brocadiia</taxon>
        <taxon>Candidatus Brocadiales</taxon>
        <taxon>Candidatus Scalinduaceae</taxon>
        <taxon>Candidatus Scalindua</taxon>
    </lineage>
</organism>
<dbReference type="SUPFAM" id="SSF51735">
    <property type="entry name" value="NAD(P)-binding Rossmann-fold domains"/>
    <property type="match status" value="1"/>
</dbReference>
<reference evidence="3 4" key="1">
    <citation type="submission" date="2016-07" db="EMBL/GenBank/DDBJ databases">
        <title>Draft genome of Scalindua rubra, obtained from a brine-seawater interface in the Red Sea, sheds light on salt adaptation in anammox bacteria.</title>
        <authorList>
            <person name="Speth D.R."/>
            <person name="Lagkouvardos I."/>
            <person name="Wang Y."/>
            <person name="Qian P.-Y."/>
            <person name="Dutilh B.E."/>
            <person name="Jetten M.S."/>
        </authorList>
    </citation>
    <scope>NUCLEOTIDE SEQUENCE [LARGE SCALE GENOMIC DNA]</scope>
    <source>
        <strain evidence="3">BSI-1</strain>
    </source>
</reference>
<dbReference type="InterPro" id="IPR050812">
    <property type="entry name" value="Preph/Arog_dehydrog"/>
</dbReference>
<dbReference type="GO" id="GO:0008977">
    <property type="term" value="F:prephenate dehydrogenase (NAD+) activity"/>
    <property type="evidence" value="ECO:0007669"/>
    <property type="project" value="InterPro"/>
</dbReference>
<evidence type="ECO:0000313" key="3">
    <source>
        <dbReference type="EMBL" id="ODS33484.1"/>
    </source>
</evidence>
<dbReference type="Pfam" id="PF02153">
    <property type="entry name" value="PDH_N"/>
    <property type="match status" value="1"/>
</dbReference>
<comment type="caution">
    <text evidence="3">The sequence shown here is derived from an EMBL/GenBank/DDBJ whole genome shotgun (WGS) entry which is preliminary data.</text>
</comment>
<dbReference type="Gene3D" id="1.10.3660.10">
    <property type="entry name" value="6-phosphogluconate dehydrogenase C-terminal like domain"/>
    <property type="match status" value="1"/>
</dbReference>
<dbReference type="PANTHER" id="PTHR21363:SF0">
    <property type="entry name" value="PREPHENATE DEHYDROGENASE [NADP(+)]"/>
    <property type="match status" value="1"/>
</dbReference>
<dbReference type="InterPro" id="IPR003099">
    <property type="entry name" value="Prephen_DH"/>
</dbReference>
<evidence type="ECO:0000313" key="4">
    <source>
        <dbReference type="Proteomes" id="UP000094056"/>
    </source>
</evidence>
<dbReference type="GO" id="GO:0070403">
    <property type="term" value="F:NAD+ binding"/>
    <property type="evidence" value="ECO:0007669"/>
    <property type="project" value="InterPro"/>
</dbReference>
<dbReference type="GO" id="GO:0004665">
    <property type="term" value="F:prephenate dehydrogenase (NADP+) activity"/>
    <property type="evidence" value="ECO:0007669"/>
    <property type="project" value="InterPro"/>
</dbReference>
<protein>
    <submittedName>
        <fullName evidence="3">Cyclohexadienyl dehydrogenase/5-enolpyruvylshikmate 3-P synthase</fullName>
    </submittedName>
</protein>
<dbReference type="InterPro" id="IPR046826">
    <property type="entry name" value="PDH_N"/>
</dbReference>
<dbReference type="SUPFAM" id="SSF48179">
    <property type="entry name" value="6-phosphogluconate dehydrogenase C-terminal domain-like"/>
    <property type="match status" value="1"/>
</dbReference>
<dbReference type="InterPro" id="IPR036291">
    <property type="entry name" value="NAD(P)-bd_dom_sf"/>
</dbReference>